<dbReference type="AlphaFoldDB" id="A0A6A6VSD6"/>
<dbReference type="RefSeq" id="XP_033595147.1">
    <property type="nucleotide sequence ID" value="XM_033745909.1"/>
</dbReference>
<dbReference type="EMBL" id="ML996599">
    <property type="protein sequence ID" value="KAF2752696.1"/>
    <property type="molecule type" value="Genomic_DNA"/>
</dbReference>
<dbReference type="GeneID" id="54486963"/>
<gene>
    <name evidence="2" type="ORF">EJ05DRAFT_490717</name>
</gene>
<protein>
    <submittedName>
        <fullName evidence="2">Uncharacterized protein</fullName>
    </submittedName>
</protein>
<sequence>MPPKSRKGVRFGHDDSTEPPPPPAGPRPRISTSKALQNDIEKASRTAKTAARRKNTPLARHIAESVTLWSPPLTSPSTIPDKTIDNTVDNEDVVEVEEDEDEDAALDRVMWSIHVNWRQSLDMSSRKRFRDLSMSLWL</sequence>
<organism evidence="2 3">
    <name type="scientific">Pseudovirgaria hyperparasitica</name>
    <dbReference type="NCBI Taxonomy" id="470096"/>
    <lineage>
        <taxon>Eukaryota</taxon>
        <taxon>Fungi</taxon>
        <taxon>Dikarya</taxon>
        <taxon>Ascomycota</taxon>
        <taxon>Pezizomycotina</taxon>
        <taxon>Dothideomycetes</taxon>
        <taxon>Dothideomycetes incertae sedis</taxon>
        <taxon>Acrospermales</taxon>
        <taxon>Acrospermaceae</taxon>
        <taxon>Pseudovirgaria</taxon>
    </lineage>
</organism>
<reference evidence="2" key="1">
    <citation type="journal article" date="2020" name="Stud. Mycol.">
        <title>101 Dothideomycetes genomes: a test case for predicting lifestyles and emergence of pathogens.</title>
        <authorList>
            <person name="Haridas S."/>
            <person name="Albert R."/>
            <person name="Binder M."/>
            <person name="Bloem J."/>
            <person name="Labutti K."/>
            <person name="Salamov A."/>
            <person name="Andreopoulos B."/>
            <person name="Baker S."/>
            <person name="Barry K."/>
            <person name="Bills G."/>
            <person name="Bluhm B."/>
            <person name="Cannon C."/>
            <person name="Castanera R."/>
            <person name="Culley D."/>
            <person name="Daum C."/>
            <person name="Ezra D."/>
            <person name="Gonzalez J."/>
            <person name="Henrissat B."/>
            <person name="Kuo A."/>
            <person name="Liang C."/>
            <person name="Lipzen A."/>
            <person name="Lutzoni F."/>
            <person name="Magnuson J."/>
            <person name="Mondo S."/>
            <person name="Nolan M."/>
            <person name="Ohm R."/>
            <person name="Pangilinan J."/>
            <person name="Park H.-J."/>
            <person name="Ramirez L."/>
            <person name="Alfaro M."/>
            <person name="Sun H."/>
            <person name="Tritt A."/>
            <person name="Yoshinaga Y."/>
            <person name="Zwiers L.-H."/>
            <person name="Turgeon B."/>
            <person name="Goodwin S."/>
            <person name="Spatafora J."/>
            <person name="Crous P."/>
            <person name="Grigoriev I."/>
        </authorList>
    </citation>
    <scope>NUCLEOTIDE SEQUENCE</scope>
    <source>
        <strain evidence="2">CBS 121739</strain>
    </source>
</reference>
<keyword evidence="3" id="KW-1185">Reference proteome</keyword>
<feature type="compositionally biased region" description="Basic residues" evidence="1">
    <location>
        <begin position="1"/>
        <end position="10"/>
    </location>
</feature>
<name>A0A6A6VSD6_9PEZI</name>
<feature type="region of interest" description="Disordered" evidence="1">
    <location>
        <begin position="1"/>
        <end position="56"/>
    </location>
</feature>
<accession>A0A6A6VSD6</accession>
<proteinExistence type="predicted"/>
<evidence type="ECO:0000256" key="1">
    <source>
        <dbReference type="SAM" id="MobiDB-lite"/>
    </source>
</evidence>
<evidence type="ECO:0000313" key="2">
    <source>
        <dbReference type="EMBL" id="KAF2752696.1"/>
    </source>
</evidence>
<dbReference type="Proteomes" id="UP000799437">
    <property type="component" value="Unassembled WGS sequence"/>
</dbReference>
<evidence type="ECO:0000313" key="3">
    <source>
        <dbReference type="Proteomes" id="UP000799437"/>
    </source>
</evidence>